<dbReference type="SUPFAM" id="SSF48350">
    <property type="entry name" value="GTPase activation domain, GAP"/>
    <property type="match status" value="1"/>
</dbReference>
<gene>
    <name evidence="2" type="ORF">FKW44_021598</name>
</gene>
<dbReference type="Pfam" id="PF00620">
    <property type="entry name" value="RhoGAP"/>
    <property type="match status" value="1"/>
</dbReference>
<accession>A0A7T8JV86</accession>
<dbReference type="Gene3D" id="1.10.555.10">
    <property type="entry name" value="Rho GTPase activation protein"/>
    <property type="match status" value="1"/>
</dbReference>
<dbReference type="EMBL" id="CP045905">
    <property type="protein sequence ID" value="QQP36477.1"/>
    <property type="molecule type" value="Genomic_DNA"/>
</dbReference>
<dbReference type="InterPro" id="IPR008936">
    <property type="entry name" value="Rho_GTPase_activation_prot"/>
</dbReference>
<dbReference type="Proteomes" id="UP000595437">
    <property type="component" value="Chromosome 16"/>
</dbReference>
<keyword evidence="3" id="KW-1185">Reference proteome</keyword>
<dbReference type="PANTHER" id="PTHR12783:SF5">
    <property type="entry name" value="RALA-BINDING PROTEIN 1"/>
    <property type="match status" value="1"/>
</dbReference>
<sequence length="139" mass="15764">RHKCHDGLQLPLLVRECIDFIEQEGGIKSEGIYRSSGVKSKVNKLKAIYDSPSKRATSGRRILANFDSTVVASLLKLFLRELPEPVLTKGLTPRFEVVSSYTDQRSRIEGVKGLMGELPECNRVLIEWVFVHMTHVIER</sequence>
<dbReference type="AlphaFoldDB" id="A0A7T8JV86"/>
<dbReference type="InterPro" id="IPR039767">
    <property type="entry name" value="RALBP1"/>
</dbReference>
<proteinExistence type="predicted"/>
<dbReference type="OrthoDB" id="10033734at2759"/>
<dbReference type="GO" id="GO:0031267">
    <property type="term" value="F:small GTPase binding"/>
    <property type="evidence" value="ECO:0007669"/>
    <property type="project" value="InterPro"/>
</dbReference>
<name>A0A7T8JV86_CALRO</name>
<dbReference type="SMART" id="SM00324">
    <property type="entry name" value="RhoGAP"/>
    <property type="match status" value="1"/>
</dbReference>
<protein>
    <submittedName>
        <fullName evidence="2">RalAbinding protein 1like</fullName>
    </submittedName>
</protein>
<dbReference type="InterPro" id="IPR000198">
    <property type="entry name" value="RhoGAP_dom"/>
</dbReference>
<dbReference type="GO" id="GO:0005096">
    <property type="term" value="F:GTPase activator activity"/>
    <property type="evidence" value="ECO:0007669"/>
    <property type="project" value="InterPro"/>
</dbReference>
<reference evidence="3" key="1">
    <citation type="submission" date="2021-01" db="EMBL/GenBank/DDBJ databases">
        <title>Caligus Genome Assembly.</title>
        <authorList>
            <person name="Gallardo-Escarate C."/>
        </authorList>
    </citation>
    <scope>NUCLEOTIDE SEQUENCE [LARGE SCALE GENOMIC DNA]</scope>
</reference>
<organism evidence="2 3">
    <name type="scientific">Caligus rogercresseyi</name>
    <name type="common">Sea louse</name>
    <dbReference type="NCBI Taxonomy" id="217165"/>
    <lineage>
        <taxon>Eukaryota</taxon>
        <taxon>Metazoa</taxon>
        <taxon>Ecdysozoa</taxon>
        <taxon>Arthropoda</taxon>
        <taxon>Crustacea</taxon>
        <taxon>Multicrustacea</taxon>
        <taxon>Hexanauplia</taxon>
        <taxon>Copepoda</taxon>
        <taxon>Siphonostomatoida</taxon>
        <taxon>Caligidae</taxon>
        <taxon>Caligus</taxon>
    </lineage>
</organism>
<dbReference type="PROSITE" id="PS50238">
    <property type="entry name" value="RHOGAP"/>
    <property type="match status" value="1"/>
</dbReference>
<evidence type="ECO:0000259" key="1">
    <source>
        <dbReference type="PROSITE" id="PS50238"/>
    </source>
</evidence>
<evidence type="ECO:0000313" key="2">
    <source>
        <dbReference type="EMBL" id="QQP36477.1"/>
    </source>
</evidence>
<feature type="non-terminal residue" evidence="2">
    <location>
        <position position="1"/>
    </location>
</feature>
<dbReference type="GO" id="GO:0007264">
    <property type="term" value="P:small GTPase-mediated signal transduction"/>
    <property type="evidence" value="ECO:0007669"/>
    <property type="project" value="InterPro"/>
</dbReference>
<evidence type="ECO:0000313" key="3">
    <source>
        <dbReference type="Proteomes" id="UP000595437"/>
    </source>
</evidence>
<feature type="non-terminal residue" evidence="2">
    <location>
        <position position="139"/>
    </location>
</feature>
<dbReference type="PANTHER" id="PTHR12783">
    <property type="entry name" value="RALA BINDING PROTEIN 1 RALBP1"/>
    <property type="match status" value="1"/>
</dbReference>
<feature type="domain" description="Rho-GAP" evidence="1">
    <location>
        <begin position="1"/>
        <end position="139"/>
    </location>
</feature>